<sequence>MAESIFLLVHHRRKIDENTSEGVTFSSKKQIGVFITPSTTLMDLHSSILEKAGKCSKKRVKQLFFRIPISLKQCYVKFGKYAMLGDDDMRVIFHSQARFPDLGTLELFARMVDVEGSNRGSAPNLPNGVIEGTFTAVPTGQPATPLVLSPSFAADLPIPGDDLGDGHSFFQLAVAIGSALVVDDLEPPIIGDKSDGEEDTAVVGGAQTHGSSGTQQYLRHFTTLDLEAMNQAANVDQHHPVIHRERPSVIGTDEFEVGQRFETKEEVVLTIKSYNIRRGVEYKVFESDQLKYHGKCVQFGNGCNWLIRVTMRQRKGYWEVRKCNGPHTCQLTEISMDHRQLDYHVICASIISLVMANVSISVKVLQNAVSSKFGFKPSYRKVWMGKQKAIAQIYGDWEESYNHILMLRIGNTIDAPTVFFHQLFWTFSPCIEAFKYCKSLISIDGTYLYEKYGGTLLMDIAQDGNSNILPVAFVLVERENTDSWKFFLSHLRQHVTPQPGILVISDWHNAIKAALLEEDGGWLPPTTYRAFCV</sequence>
<dbReference type="PANTHER" id="PTHR31973">
    <property type="entry name" value="POLYPROTEIN, PUTATIVE-RELATED"/>
    <property type="match status" value="1"/>
</dbReference>
<dbReference type="InterPro" id="IPR018289">
    <property type="entry name" value="MULE_transposase_dom"/>
</dbReference>
<dbReference type="PANTHER" id="PTHR31973:SF195">
    <property type="entry name" value="MUDR FAMILY TRANSPOSASE"/>
    <property type="match status" value="1"/>
</dbReference>
<dbReference type="GeneID" id="107492369"/>
<evidence type="ECO:0000259" key="3">
    <source>
        <dbReference type="Pfam" id="PF10551"/>
    </source>
</evidence>
<feature type="domain" description="MULE transposase" evidence="3">
    <location>
        <begin position="441"/>
        <end position="518"/>
    </location>
</feature>
<organism evidence="4 5">
    <name type="scientific">Arachis duranensis</name>
    <name type="common">Wild peanut</name>
    <dbReference type="NCBI Taxonomy" id="130453"/>
    <lineage>
        <taxon>Eukaryota</taxon>
        <taxon>Viridiplantae</taxon>
        <taxon>Streptophyta</taxon>
        <taxon>Embryophyta</taxon>
        <taxon>Tracheophyta</taxon>
        <taxon>Spermatophyta</taxon>
        <taxon>Magnoliopsida</taxon>
        <taxon>eudicotyledons</taxon>
        <taxon>Gunneridae</taxon>
        <taxon>Pentapetalae</taxon>
        <taxon>rosids</taxon>
        <taxon>fabids</taxon>
        <taxon>Fabales</taxon>
        <taxon>Fabaceae</taxon>
        <taxon>Papilionoideae</taxon>
        <taxon>50 kb inversion clade</taxon>
        <taxon>dalbergioids sensu lato</taxon>
        <taxon>Dalbergieae</taxon>
        <taxon>Pterocarpus clade</taxon>
        <taxon>Arachis</taxon>
    </lineage>
</organism>
<dbReference type="AlphaFoldDB" id="A0A6P4DLR5"/>
<evidence type="ECO:0000313" key="4">
    <source>
        <dbReference type="Proteomes" id="UP000515211"/>
    </source>
</evidence>
<keyword evidence="4" id="KW-1185">Reference proteome</keyword>
<reference evidence="5" key="2">
    <citation type="submission" date="2025-08" db="UniProtKB">
        <authorList>
            <consortium name="RefSeq"/>
        </authorList>
    </citation>
    <scope>IDENTIFICATION</scope>
    <source>
        <tissue evidence="5">Whole plant</tissue>
    </source>
</reference>
<evidence type="ECO:0000259" key="2">
    <source>
        <dbReference type="Pfam" id="PF03108"/>
    </source>
</evidence>
<reference evidence="4" key="1">
    <citation type="journal article" date="2016" name="Nat. Genet.">
        <title>The genome sequences of Arachis duranensis and Arachis ipaensis, the diploid ancestors of cultivated peanut.</title>
        <authorList>
            <person name="Bertioli D.J."/>
            <person name="Cannon S.B."/>
            <person name="Froenicke L."/>
            <person name="Huang G."/>
            <person name="Farmer A.D."/>
            <person name="Cannon E.K."/>
            <person name="Liu X."/>
            <person name="Gao D."/>
            <person name="Clevenger J."/>
            <person name="Dash S."/>
            <person name="Ren L."/>
            <person name="Moretzsohn M.C."/>
            <person name="Shirasawa K."/>
            <person name="Huang W."/>
            <person name="Vidigal B."/>
            <person name="Abernathy B."/>
            <person name="Chu Y."/>
            <person name="Niederhuth C.E."/>
            <person name="Umale P."/>
            <person name="Araujo A.C."/>
            <person name="Kozik A."/>
            <person name="Kim K.D."/>
            <person name="Burow M.D."/>
            <person name="Varshney R.K."/>
            <person name="Wang X."/>
            <person name="Zhang X."/>
            <person name="Barkley N."/>
            <person name="Guimaraes P.M."/>
            <person name="Isobe S."/>
            <person name="Guo B."/>
            <person name="Liao B."/>
            <person name="Stalker H.T."/>
            <person name="Schmitz R.J."/>
            <person name="Scheffler B.E."/>
            <person name="Leal-Bertioli S.C."/>
            <person name="Xun X."/>
            <person name="Jackson S.A."/>
            <person name="Michelmore R."/>
            <person name="Ozias-Akins P."/>
        </authorList>
    </citation>
    <scope>NUCLEOTIDE SEQUENCE [LARGE SCALE GENOMIC DNA]</scope>
    <source>
        <strain evidence="4">cv. V14167</strain>
    </source>
</reference>
<dbReference type="Pfam" id="PF10551">
    <property type="entry name" value="MULE"/>
    <property type="match status" value="1"/>
</dbReference>
<protein>
    <submittedName>
        <fullName evidence="5">Uncharacterized protein LOC107492369</fullName>
    </submittedName>
</protein>
<dbReference type="RefSeq" id="XP_015968877.1">
    <property type="nucleotide sequence ID" value="XM_016113391.1"/>
</dbReference>
<dbReference type="InterPro" id="IPR004332">
    <property type="entry name" value="Transposase_MuDR"/>
</dbReference>
<evidence type="ECO:0000313" key="5">
    <source>
        <dbReference type="RefSeq" id="XP_015968877.1"/>
    </source>
</evidence>
<gene>
    <name evidence="5" type="primary">LOC107492369</name>
</gene>
<feature type="region of interest" description="Disordered" evidence="1">
    <location>
        <begin position="192"/>
        <end position="214"/>
    </location>
</feature>
<accession>A0A6P4DLR5</accession>
<feature type="domain" description="Transposase MuDR plant" evidence="2">
    <location>
        <begin position="254"/>
        <end position="316"/>
    </location>
</feature>
<proteinExistence type="predicted"/>
<dbReference type="KEGG" id="adu:107492369"/>
<dbReference type="Proteomes" id="UP000515211">
    <property type="component" value="Chromosome 1"/>
</dbReference>
<dbReference type="Pfam" id="PF03108">
    <property type="entry name" value="DBD_Tnp_Mut"/>
    <property type="match status" value="1"/>
</dbReference>
<name>A0A6P4DLR5_ARADU</name>
<evidence type="ECO:0000256" key="1">
    <source>
        <dbReference type="SAM" id="MobiDB-lite"/>
    </source>
</evidence>